<reference evidence="1 2" key="1">
    <citation type="journal article" date="2016" name="Nat. Commun.">
        <title>Thousands of microbial genomes shed light on interconnected biogeochemical processes in an aquifer system.</title>
        <authorList>
            <person name="Anantharaman K."/>
            <person name="Brown C.T."/>
            <person name="Hug L.A."/>
            <person name="Sharon I."/>
            <person name="Castelle C.J."/>
            <person name="Probst A.J."/>
            <person name="Thomas B.C."/>
            <person name="Singh A."/>
            <person name="Wilkins M.J."/>
            <person name="Karaoz U."/>
            <person name="Brodie E.L."/>
            <person name="Williams K.H."/>
            <person name="Hubbard S.S."/>
            <person name="Banfield J.F."/>
        </authorList>
    </citation>
    <scope>NUCLEOTIDE SEQUENCE [LARGE SCALE GENOMIC DNA]</scope>
</reference>
<accession>A0A1F7I3E4</accession>
<proteinExistence type="predicted"/>
<sequence>MRTNNNYSYRKASIGCNFAAFCAGYQPNTTPITPDTPIARATAETEIVKGKLITAEIIKEITTPKSIPKAPPAKVKIIDSIKN</sequence>
<protein>
    <submittedName>
        <fullName evidence="1">Uncharacterized protein</fullName>
    </submittedName>
</protein>
<dbReference type="EMBL" id="MGAC01000027">
    <property type="protein sequence ID" value="OGK37910.1"/>
    <property type="molecule type" value="Genomic_DNA"/>
</dbReference>
<comment type="caution">
    <text evidence="1">The sequence shown here is derived from an EMBL/GenBank/DDBJ whole genome shotgun (WGS) entry which is preliminary data.</text>
</comment>
<dbReference type="Proteomes" id="UP000176803">
    <property type="component" value="Unassembled WGS sequence"/>
</dbReference>
<name>A0A1F7I3E4_9BACT</name>
<organism evidence="1 2">
    <name type="scientific">Candidatus Roizmanbacteria bacterium RIFCSPHIGHO2_12_FULL_41_11</name>
    <dbReference type="NCBI Taxonomy" id="1802052"/>
    <lineage>
        <taxon>Bacteria</taxon>
        <taxon>Candidatus Roizmaniibacteriota</taxon>
    </lineage>
</organism>
<evidence type="ECO:0000313" key="2">
    <source>
        <dbReference type="Proteomes" id="UP000176803"/>
    </source>
</evidence>
<dbReference type="AlphaFoldDB" id="A0A1F7I3E4"/>
<gene>
    <name evidence="1" type="ORF">A3F03_01130</name>
</gene>
<evidence type="ECO:0000313" key="1">
    <source>
        <dbReference type="EMBL" id="OGK37910.1"/>
    </source>
</evidence>